<keyword evidence="2" id="KW-1185">Reference proteome</keyword>
<evidence type="ECO:0000313" key="2">
    <source>
        <dbReference type="Proteomes" id="UP001239111"/>
    </source>
</evidence>
<organism evidence="1 2">
    <name type="scientific">Eretmocerus hayati</name>
    <dbReference type="NCBI Taxonomy" id="131215"/>
    <lineage>
        <taxon>Eukaryota</taxon>
        <taxon>Metazoa</taxon>
        <taxon>Ecdysozoa</taxon>
        <taxon>Arthropoda</taxon>
        <taxon>Hexapoda</taxon>
        <taxon>Insecta</taxon>
        <taxon>Pterygota</taxon>
        <taxon>Neoptera</taxon>
        <taxon>Endopterygota</taxon>
        <taxon>Hymenoptera</taxon>
        <taxon>Apocrita</taxon>
        <taxon>Proctotrupomorpha</taxon>
        <taxon>Chalcidoidea</taxon>
        <taxon>Aphelinidae</taxon>
        <taxon>Aphelininae</taxon>
        <taxon>Eretmocerus</taxon>
    </lineage>
</organism>
<sequence length="590" mass="66542">MEQRHEKIEYFLDENEDVNEKDENELRPLDIAIMTNNLAAVQLLVSYKNYHNTVDYISLYYLACSQNNEMIPHLFNGECSTRVRGSKGENLLHLAIIEGYEKFADTILNYCHNFGMDIDEQTKNGFTPLHLTILHNQPNIFCHLLHESRVDFRKKSVEGSSSIHFAVEQNNEFFLMMLIERRVDVNDIVTSTGDDRGWNVLHVAAHNDHTKLVKFFLEKGIDINSLTNDGSSSLLLAIINNKKDSIQMLLENGADVSVRNKNSLNSLCAAIKNENRELTKQLHSLGANIQHLVEEDIVQELLKQKMDIDEMTVDKSTALHFALHSNIITELLINYGIKIDAENEHGDTALCVQAKTKCCHDALRCLLRNGANLNHVPKDEVMPLQTSFSSCASKAELLAKHGANLQKVNGIRDSCLHAAVKYWIKTDDSYDLLPPIDKFLELGADINWVNEDGFGVNSTTPNGSTILQYAAQYGDRRTIKLLLKAGLEVDDANYEGKTPLHTAVSQGSVEAVKILVERDADISKTDRDWNTALHLAVLRGDIEIVKLLIKKGAVTCKKMQRVLQFMIYQIKMKTNTSTNASYFTETKLLV</sequence>
<proteinExistence type="predicted"/>
<reference evidence="1" key="1">
    <citation type="submission" date="2023-04" db="EMBL/GenBank/DDBJ databases">
        <title>A chromosome-level genome assembly of the parasitoid wasp Eretmocerus hayati.</title>
        <authorList>
            <person name="Zhong Y."/>
            <person name="Liu S."/>
            <person name="Liu Y."/>
        </authorList>
    </citation>
    <scope>NUCLEOTIDE SEQUENCE</scope>
    <source>
        <strain evidence="1">ZJU_SS_LIU_2023</strain>
    </source>
</reference>
<evidence type="ECO:0000313" key="1">
    <source>
        <dbReference type="EMBL" id="KAJ8686428.1"/>
    </source>
</evidence>
<dbReference type="EMBL" id="CM056741">
    <property type="protein sequence ID" value="KAJ8686428.1"/>
    <property type="molecule type" value="Genomic_DNA"/>
</dbReference>
<gene>
    <name evidence="1" type="ORF">QAD02_022222</name>
</gene>
<dbReference type="Proteomes" id="UP001239111">
    <property type="component" value="Chromosome 1"/>
</dbReference>
<name>A0ACC2PTY4_9HYME</name>
<protein>
    <submittedName>
        <fullName evidence="1">Uncharacterized protein</fullName>
    </submittedName>
</protein>
<comment type="caution">
    <text evidence="1">The sequence shown here is derived from an EMBL/GenBank/DDBJ whole genome shotgun (WGS) entry which is preliminary data.</text>
</comment>
<accession>A0ACC2PTY4</accession>